<evidence type="ECO:0000256" key="2">
    <source>
        <dbReference type="ARBA" id="ARBA00005272"/>
    </source>
</evidence>
<evidence type="ECO:0000256" key="3">
    <source>
        <dbReference type="ARBA" id="ARBA00022630"/>
    </source>
</evidence>
<dbReference type="PANTHER" id="PTHR42913:SF3">
    <property type="entry name" value="64 KDA MITOCHONDRIAL NADH DEHYDROGENASE (EUROFUNG)"/>
    <property type="match status" value="1"/>
</dbReference>
<evidence type="ECO:0000256" key="5">
    <source>
        <dbReference type="ARBA" id="ARBA00023002"/>
    </source>
</evidence>
<gene>
    <name evidence="7" type="ORF">E0L93_07610</name>
</gene>
<name>A0A4R1BJH3_9ACTN</name>
<evidence type="ECO:0000259" key="6">
    <source>
        <dbReference type="Pfam" id="PF07992"/>
    </source>
</evidence>
<feature type="domain" description="FAD/NAD(P)-binding" evidence="6">
    <location>
        <begin position="7"/>
        <end position="315"/>
    </location>
</feature>
<evidence type="ECO:0000256" key="4">
    <source>
        <dbReference type="ARBA" id="ARBA00022827"/>
    </source>
</evidence>
<evidence type="ECO:0000313" key="7">
    <source>
        <dbReference type="EMBL" id="TCJ17387.1"/>
    </source>
</evidence>
<reference evidence="7 8" key="1">
    <citation type="submission" date="2019-03" db="EMBL/GenBank/DDBJ databases">
        <title>Whole genome sequence of a novel Rubrobacter taiwanensis strain, isolated from Yellowstone National Park.</title>
        <authorList>
            <person name="Freed S."/>
            <person name="Ramaley R.F."/>
            <person name="Kyndt J.A."/>
        </authorList>
    </citation>
    <scope>NUCLEOTIDE SEQUENCE [LARGE SCALE GENOMIC DNA]</scope>
    <source>
        <strain evidence="7 8">Yellowstone</strain>
    </source>
</reference>
<dbReference type="OrthoDB" id="9781621at2"/>
<dbReference type="EMBL" id="SKBU01000014">
    <property type="protein sequence ID" value="TCJ17387.1"/>
    <property type="molecule type" value="Genomic_DNA"/>
</dbReference>
<dbReference type="PRINTS" id="PR00368">
    <property type="entry name" value="FADPNR"/>
</dbReference>
<dbReference type="Pfam" id="PF07992">
    <property type="entry name" value="Pyr_redox_2"/>
    <property type="match status" value="1"/>
</dbReference>
<evidence type="ECO:0000256" key="1">
    <source>
        <dbReference type="ARBA" id="ARBA00001974"/>
    </source>
</evidence>
<dbReference type="Proteomes" id="UP000295244">
    <property type="component" value="Unassembled WGS sequence"/>
</dbReference>
<dbReference type="PRINTS" id="PR00411">
    <property type="entry name" value="PNDRDTASEI"/>
</dbReference>
<keyword evidence="5" id="KW-0560">Oxidoreductase</keyword>
<evidence type="ECO:0000313" key="8">
    <source>
        <dbReference type="Proteomes" id="UP000295244"/>
    </source>
</evidence>
<proteinExistence type="inferred from homology"/>
<dbReference type="Gene3D" id="3.50.50.100">
    <property type="match status" value="1"/>
</dbReference>
<accession>A0A4R1BJH3</accession>
<dbReference type="SUPFAM" id="SSF51905">
    <property type="entry name" value="FAD/NAD(P)-binding domain"/>
    <property type="match status" value="1"/>
</dbReference>
<dbReference type="PANTHER" id="PTHR42913">
    <property type="entry name" value="APOPTOSIS-INDUCING FACTOR 1"/>
    <property type="match status" value="1"/>
</dbReference>
<dbReference type="RefSeq" id="WP_132690579.1">
    <property type="nucleotide sequence ID" value="NZ_SKBU01000014.1"/>
</dbReference>
<dbReference type="AlphaFoldDB" id="A0A4R1BJH3"/>
<dbReference type="InterPro" id="IPR036188">
    <property type="entry name" value="FAD/NAD-bd_sf"/>
</dbReference>
<organism evidence="7 8">
    <name type="scientific">Rubrobacter taiwanensis</name>
    <dbReference type="NCBI Taxonomy" id="185139"/>
    <lineage>
        <taxon>Bacteria</taxon>
        <taxon>Bacillati</taxon>
        <taxon>Actinomycetota</taxon>
        <taxon>Rubrobacteria</taxon>
        <taxon>Rubrobacterales</taxon>
        <taxon>Rubrobacteraceae</taxon>
        <taxon>Rubrobacter</taxon>
    </lineage>
</organism>
<keyword evidence="8" id="KW-1185">Reference proteome</keyword>
<comment type="similarity">
    <text evidence="2">Belongs to the NADH dehydrogenase family.</text>
</comment>
<protein>
    <recommendedName>
        <fullName evidence="6">FAD/NAD(P)-binding domain-containing protein</fullName>
    </recommendedName>
</protein>
<dbReference type="GO" id="GO:0003955">
    <property type="term" value="F:NAD(P)H dehydrogenase (quinone) activity"/>
    <property type="evidence" value="ECO:0007669"/>
    <property type="project" value="TreeGrafter"/>
</dbReference>
<dbReference type="GO" id="GO:0019646">
    <property type="term" value="P:aerobic electron transport chain"/>
    <property type="evidence" value="ECO:0007669"/>
    <property type="project" value="TreeGrafter"/>
</dbReference>
<dbReference type="InterPro" id="IPR023753">
    <property type="entry name" value="FAD/NAD-binding_dom"/>
</dbReference>
<sequence length="402" mass="44228">MAEARKHIVVLGAGFAGASAARSLPAGEAQVTLIDRSEEYAFAPLIHEVAAGRVHPGSIVSSIPRLCRAARCEFAQAEVESVDLAGRLLHAGGRIFHYDYLILAPGTVPVPPPEDLRKHFTLFGTLDDALELRRQLSESWKRAQRGSGEPGLLTVAIVGGGTTGVELAFELGSLFEHLRRRSRRSLQARILLLEATDRLMGWLDPYFHEVALRRLKEVGIEVRLNAPVEESHPEAVRAGEEWIPARIKVWAAGVSAPPLVRDLPAGRDDLGRVRVDGHLTLPAHPEVYVIGDAAAYEDRRYGILPPTASVAVQQGPYAARDIRQRLRGGRRTPFRYLNRGYIVSTGPESAIAEVSGRRFEGRAAQALYRSVFLYYMDRRERLLTTADWAMDAALGRLGFASP</sequence>
<keyword evidence="4" id="KW-0274">FAD</keyword>
<keyword evidence="3" id="KW-0285">Flavoprotein</keyword>
<dbReference type="InterPro" id="IPR051169">
    <property type="entry name" value="NADH-Q_oxidoreductase"/>
</dbReference>
<comment type="caution">
    <text evidence="7">The sequence shown here is derived from an EMBL/GenBank/DDBJ whole genome shotgun (WGS) entry which is preliminary data.</text>
</comment>
<comment type="cofactor">
    <cofactor evidence="1">
        <name>FAD</name>
        <dbReference type="ChEBI" id="CHEBI:57692"/>
    </cofactor>
</comment>